<evidence type="ECO:0000313" key="1">
    <source>
        <dbReference type="EMBL" id="GAJ19244.1"/>
    </source>
</evidence>
<dbReference type="EMBL" id="BARW01036615">
    <property type="protein sequence ID" value="GAJ19244.1"/>
    <property type="molecule type" value="Genomic_DNA"/>
</dbReference>
<accession>X1UP12</accession>
<proteinExistence type="predicted"/>
<organism evidence="1">
    <name type="scientific">marine sediment metagenome</name>
    <dbReference type="NCBI Taxonomy" id="412755"/>
    <lineage>
        <taxon>unclassified sequences</taxon>
        <taxon>metagenomes</taxon>
        <taxon>ecological metagenomes</taxon>
    </lineage>
</organism>
<comment type="caution">
    <text evidence="1">The sequence shown here is derived from an EMBL/GenBank/DDBJ whole genome shotgun (WGS) entry which is preliminary data.</text>
</comment>
<reference evidence="1" key="1">
    <citation type="journal article" date="2014" name="Front. Microbiol.">
        <title>High frequency of phylogenetically diverse reductive dehalogenase-homologous genes in deep subseafloor sedimentary metagenomes.</title>
        <authorList>
            <person name="Kawai M."/>
            <person name="Futagami T."/>
            <person name="Toyoda A."/>
            <person name="Takaki Y."/>
            <person name="Nishi S."/>
            <person name="Hori S."/>
            <person name="Arai W."/>
            <person name="Tsubouchi T."/>
            <person name="Morono Y."/>
            <person name="Uchiyama I."/>
            <person name="Ito T."/>
            <person name="Fujiyama A."/>
            <person name="Inagaki F."/>
            <person name="Takami H."/>
        </authorList>
    </citation>
    <scope>NUCLEOTIDE SEQUENCE</scope>
    <source>
        <strain evidence="1">Expedition CK06-06</strain>
    </source>
</reference>
<feature type="non-terminal residue" evidence="1">
    <location>
        <position position="1"/>
    </location>
</feature>
<gene>
    <name evidence="1" type="ORF">S12H4_56782</name>
</gene>
<protein>
    <submittedName>
        <fullName evidence="1">Uncharacterized protein</fullName>
    </submittedName>
</protein>
<sequence>ASYQQKAEPYNNIGALYIKKLVVLGEDQER</sequence>
<dbReference type="AlphaFoldDB" id="X1UP12"/>
<name>X1UP12_9ZZZZ</name>